<proteinExistence type="predicted"/>
<sequence>MNQTFEFGVSHESFIELPSPPGNTTTLVISINSGSTREDVTAGDVTFLKDDFFSGGETVVTDALVGKEDEILLYQTTRIGDFAYKFQSLVICGLDLFSQVGANTLFVISDLKGCLLVWKESYLYA</sequence>
<name>A0A8S9I5U8_BRACR</name>
<gene>
    <name evidence="1" type="ORF">F2Q70_00015171</name>
</gene>
<comment type="caution">
    <text evidence="1">The sequence shown here is derived from an EMBL/GenBank/DDBJ whole genome shotgun (WGS) entry which is preliminary data.</text>
</comment>
<protein>
    <submittedName>
        <fullName evidence="1">Uncharacterized protein</fullName>
    </submittedName>
</protein>
<evidence type="ECO:0000313" key="1">
    <source>
        <dbReference type="EMBL" id="KAF2565144.1"/>
    </source>
</evidence>
<dbReference type="EMBL" id="QGKY02001250">
    <property type="protein sequence ID" value="KAF2565144.1"/>
    <property type="molecule type" value="Genomic_DNA"/>
</dbReference>
<organism evidence="1">
    <name type="scientific">Brassica cretica</name>
    <name type="common">Mustard</name>
    <dbReference type="NCBI Taxonomy" id="69181"/>
    <lineage>
        <taxon>Eukaryota</taxon>
        <taxon>Viridiplantae</taxon>
        <taxon>Streptophyta</taxon>
        <taxon>Embryophyta</taxon>
        <taxon>Tracheophyta</taxon>
        <taxon>Spermatophyta</taxon>
        <taxon>Magnoliopsida</taxon>
        <taxon>eudicotyledons</taxon>
        <taxon>Gunneridae</taxon>
        <taxon>Pentapetalae</taxon>
        <taxon>rosids</taxon>
        <taxon>malvids</taxon>
        <taxon>Brassicales</taxon>
        <taxon>Brassicaceae</taxon>
        <taxon>Brassiceae</taxon>
        <taxon>Brassica</taxon>
    </lineage>
</organism>
<accession>A0A8S9I5U8</accession>
<dbReference type="AlphaFoldDB" id="A0A8S9I5U8"/>
<reference evidence="1" key="1">
    <citation type="submission" date="2019-12" db="EMBL/GenBank/DDBJ databases">
        <title>Genome sequencing and annotation of Brassica cretica.</title>
        <authorList>
            <person name="Studholme D.J."/>
            <person name="Sarris P.F."/>
        </authorList>
    </citation>
    <scope>NUCLEOTIDE SEQUENCE</scope>
    <source>
        <strain evidence="1">PFS-102/07</strain>
        <tissue evidence="1">Leaf</tissue>
    </source>
</reference>